<keyword evidence="2" id="KW-1185">Reference proteome</keyword>
<proteinExistence type="predicted"/>
<comment type="caution">
    <text evidence="1">The sequence shown here is derived from an EMBL/GenBank/DDBJ whole genome shotgun (WGS) entry which is preliminary data.</text>
</comment>
<gene>
    <name evidence="1" type="ORF">IWQ57_004840</name>
</gene>
<protein>
    <submittedName>
        <fullName evidence="1">Uncharacterized protein</fullName>
    </submittedName>
</protein>
<evidence type="ECO:0000313" key="1">
    <source>
        <dbReference type="EMBL" id="KAJ2765275.1"/>
    </source>
</evidence>
<sequence length="122" mass="13780">MTYRAMESIDCCFTQFLEERIDVRQEPTTELADMAHKYIDACEAASREVGDLVGEINELSKEVAALAEAEDTMDMELAVARARARELESNIVTLRKERESTSSRLAIAKAVLENYRFAYPVP</sequence>
<accession>A0ACC1JQ73</accession>
<dbReference type="EMBL" id="JANBUJ010002060">
    <property type="protein sequence ID" value="KAJ2765275.1"/>
    <property type="molecule type" value="Genomic_DNA"/>
</dbReference>
<dbReference type="Proteomes" id="UP001140234">
    <property type="component" value="Unassembled WGS sequence"/>
</dbReference>
<organism evidence="1 2">
    <name type="scientific">Coemansia nantahalensis</name>
    <dbReference type="NCBI Taxonomy" id="2789366"/>
    <lineage>
        <taxon>Eukaryota</taxon>
        <taxon>Fungi</taxon>
        <taxon>Fungi incertae sedis</taxon>
        <taxon>Zoopagomycota</taxon>
        <taxon>Kickxellomycotina</taxon>
        <taxon>Kickxellomycetes</taxon>
        <taxon>Kickxellales</taxon>
        <taxon>Kickxellaceae</taxon>
        <taxon>Coemansia</taxon>
    </lineage>
</organism>
<evidence type="ECO:0000313" key="2">
    <source>
        <dbReference type="Proteomes" id="UP001140234"/>
    </source>
</evidence>
<name>A0ACC1JQ73_9FUNG</name>
<reference evidence="1" key="1">
    <citation type="submission" date="2022-07" db="EMBL/GenBank/DDBJ databases">
        <title>Phylogenomic reconstructions and comparative analyses of Kickxellomycotina fungi.</title>
        <authorList>
            <person name="Reynolds N.K."/>
            <person name="Stajich J.E."/>
            <person name="Barry K."/>
            <person name="Grigoriev I.V."/>
            <person name="Crous P."/>
            <person name="Smith M.E."/>
        </authorList>
    </citation>
    <scope>NUCLEOTIDE SEQUENCE</scope>
    <source>
        <strain evidence="1">CBS 109366</strain>
    </source>
</reference>